<name>A0A5M6ITD2_9PROT</name>
<feature type="domain" description="Baseplate protein J-like barrel" evidence="1">
    <location>
        <begin position="84"/>
        <end position="167"/>
    </location>
</feature>
<dbReference type="InterPro" id="IPR006949">
    <property type="entry name" value="Barrel_Baseplate_J-like"/>
</dbReference>
<gene>
    <name evidence="2" type="ORF">F1189_13480</name>
</gene>
<dbReference type="EMBL" id="VWPK01000019">
    <property type="protein sequence ID" value="KAA5611570.1"/>
    <property type="molecule type" value="Genomic_DNA"/>
</dbReference>
<dbReference type="Pfam" id="PF04865">
    <property type="entry name" value="Baseplate_J"/>
    <property type="match status" value="1"/>
</dbReference>
<evidence type="ECO:0000313" key="3">
    <source>
        <dbReference type="Proteomes" id="UP000325255"/>
    </source>
</evidence>
<keyword evidence="3" id="KW-1185">Reference proteome</keyword>
<dbReference type="Proteomes" id="UP000325255">
    <property type="component" value="Unassembled WGS sequence"/>
</dbReference>
<evidence type="ECO:0000313" key="2">
    <source>
        <dbReference type="EMBL" id="KAA5611570.1"/>
    </source>
</evidence>
<organism evidence="2 3">
    <name type="scientific">Rhodovastum atsumiense</name>
    <dbReference type="NCBI Taxonomy" id="504468"/>
    <lineage>
        <taxon>Bacteria</taxon>
        <taxon>Pseudomonadati</taxon>
        <taxon>Pseudomonadota</taxon>
        <taxon>Alphaproteobacteria</taxon>
        <taxon>Acetobacterales</taxon>
        <taxon>Acetobacteraceae</taxon>
        <taxon>Rhodovastum</taxon>
    </lineage>
</organism>
<dbReference type="RefSeq" id="WP_150041344.1">
    <property type="nucleotide sequence ID" value="NZ_OW485606.1"/>
</dbReference>
<dbReference type="AlphaFoldDB" id="A0A5M6ITD2"/>
<evidence type="ECO:0000259" key="1">
    <source>
        <dbReference type="Pfam" id="PF04865"/>
    </source>
</evidence>
<proteinExistence type="predicted"/>
<dbReference type="OrthoDB" id="7012887at2"/>
<protein>
    <recommendedName>
        <fullName evidence="1">Baseplate protein J-like barrel domain-containing protein</fullName>
    </recommendedName>
</protein>
<comment type="caution">
    <text evidence="2">The sequence shown here is derived from an EMBL/GenBank/DDBJ whole genome shotgun (WGS) entry which is preliminary data.</text>
</comment>
<accession>A0A5M6ITD2</accession>
<reference evidence="2 3" key="1">
    <citation type="submission" date="2019-09" db="EMBL/GenBank/DDBJ databases">
        <title>Genome sequence of Rhodovastum atsumiense, a diverse member of the Acetobacteraceae family of non-sulfur purple photosynthetic bacteria.</title>
        <authorList>
            <person name="Meyer T."/>
            <person name="Kyndt J."/>
        </authorList>
    </citation>
    <scope>NUCLEOTIDE SEQUENCE [LARGE SCALE GENOMIC DNA]</scope>
    <source>
        <strain evidence="2 3">DSM 21279</strain>
    </source>
</reference>
<sequence length="366" mass="38844">MAFRIKPFLEITASMIGHMRAVNKTLTDYAVGSVARTMIEAPAAEIDELYQAFAAGLVEAIPTAIYRSFDFSLQPAKSASGVVRLYAQAGHNAPVAIPVGFLVASSTAQYQTAEAASIPVGQEYVDVLAVCRTPGAAGNAGPDEIRYLVTAGYNVVRVTNPAAFANGRGVETEAERKLRFVDFVRSLARGTIGAVVFAAKQAVIIDRPSGIVSERVARVQVDETPGHVDMYVHNGTGNVSDALLARVDALVQGYIDPYTGEIVTGYRPTGMRVDVHRMGEIPVDARVQAEVAMEARSEALRARIAAAMASTISAVPNDQYLMPLSLQNAAMTVPGVRGAVVVAPTLTILCPLNAVLVPGTMTVDWR</sequence>